<keyword evidence="1" id="KW-0040">ANK repeat</keyword>
<dbReference type="EMBL" id="GG677382">
    <property type="protein sequence ID" value="EER10492.1"/>
    <property type="molecule type" value="Genomic_DNA"/>
</dbReference>
<dbReference type="SUPFAM" id="SSF48403">
    <property type="entry name" value="Ankyrin repeat"/>
    <property type="match status" value="1"/>
</dbReference>
<dbReference type="PROSITE" id="PS50088">
    <property type="entry name" value="ANK_REPEAT"/>
    <property type="match status" value="1"/>
</dbReference>
<evidence type="ECO:0000313" key="3">
    <source>
        <dbReference type="Proteomes" id="UP000007800"/>
    </source>
</evidence>
<dbReference type="GeneID" id="9038451"/>
<dbReference type="RefSeq" id="XP_002778697.1">
    <property type="nucleotide sequence ID" value="XM_002778651.1"/>
</dbReference>
<dbReference type="PROSITE" id="PS50297">
    <property type="entry name" value="ANK_REP_REGION"/>
    <property type="match status" value="1"/>
</dbReference>
<sequence>MVARLVGRLHSLGAECTQPLLSSGDTPLHFACKHGYRKTVELLLSAGATSKENKAGERPEDVTDNVTILELLRNAASATVS</sequence>
<dbReference type="InterPro" id="IPR036770">
    <property type="entry name" value="Ankyrin_rpt-contain_sf"/>
</dbReference>
<feature type="repeat" description="ANK" evidence="1">
    <location>
        <begin position="23"/>
        <end position="55"/>
    </location>
</feature>
<dbReference type="AlphaFoldDB" id="C5KYB5"/>
<dbReference type="SMART" id="SM00248">
    <property type="entry name" value="ANK"/>
    <property type="match status" value="1"/>
</dbReference>
<dbReference type="InParanoid" id="C5KYB5"/>
<organism evidence="3">
    <name type="scientific">Perkinsus marinus (strain ATCC 50983 / TXsc)</name>
    <dbReference type="NCBI Taxonomy" id="423536"/>
    <lineage>
        <taxon>Eukaryota</taxon>
        <taxon>Sar</taxon>
        <taxon>Alveolata</taxon>
        <taxon>Perkinsozoa</taxon>
        <taxon>Perkinsea</taxon>
        <taxon>Perkinsida</taxon>
        <taxon>Perkinsidae</taxon>
        <taxon>Perkinsus</taxon>
    </lineage>
</organism>
<gene>
    <name evidence="2" type="ORF">Pmar_PMAR005827</name>
</gene>
<proteinExistence type="predicted"/>
<dbReference type="OrthoDB" id="7464126at2759"/>
<dbReference type="Proteomes" id="UP000007800">
    <property type="component" value="Unassembled WGS sequence"/>
</dbReference>
<evidence type="ECO:0000313" key="2">
    <source>
        <dbReference type="EMBL" id="EER10492.1"/>
    </source>
</evidence>
<keyword evidence="3" id="KW-1185">Reference proteome</keyword>
<name>C5KYB5_PERM5</name>
<dbReference type="Pfam" id="PF00023">
    <property type="entry name" value="Ank"/>
    <property type="match status" value="1"/>
</dbReference>
<evidence type="ECO:0000256" key="1">
    <source>
        <dbReference type="PROSITE-ProRule" id="PRU00023"/>
    </source>
</evidence>
<accession>C5KYB5</accession>
<dbReference type="InterPro" id="IPR002110">
    <property type="entry name" value="Ankyrin_rpt"/>
</dbReference>
<reference evidence="2 3" key="1">
    <citation type="submission" date="2008-07" db="EMBL/GenBank/DDBJ databases">
        <authorList>
            <person name="El-Sayed N."/>
            <person name="Caler E."/>
            <person name="Inman J."/>
            <person name="Amedeo P."/>
            <person name="Hass B."/>
            <person name="Wortman J."/>
        </authorList>
    </citation>
    <scope>NUCLEOTIDE SEQUENCE [LARGE SCALE GENOMIC DNA]</scope>
    <source>
        <strain evidence="3">ATCC 50983 / TXsc</strain>
    </source>
</reference>
<dbReference type="Gene3D" id="1.25.40.20">
    <property type="entry name" value="Ankyrin repeat-containing domain"/>
    <property type="match status" value="1"/>
</dbReference>
<protein>
    <submittedName>
        <fullName evidence="2">Uncharacterized protein</fullName>
    </submittedName>
</protein>